<dbReference type="PROSITE" id="PS00086">
    <property type="entry name" value="CYTOCHROME_P450"/>
    <property type="match status" value="1"/>
</dbReference>
<dbReference type="Gene3D" id="1.10.630.10">
    <property type="entry name" value="Cytochrome P450"/>
    <property type="match status" value="1"/>
</dbReference>
<keyword evidence="4 7" id="KW-0479">Metal-binding</keyword>
<evidence type="ECO:0000256" key="1">
    <source>
        <dbReference type="ARBA" id="ARBA00001971"/>
    </source>
</evidence>
<dbReference type="InterPro" id="IPR050121">
    <property type="entry name" value="Cytochrome_P450_monoxygenase"/>
</dbReference>
<dbReference type="PRINTS" id="PR00463">
    <property type="entry name" value="EP450I"/>
</dbReference>
<evidence type="ECO:0000256" key="7">
    <source>
        <dbReference type="PIRSR" id="PIRSR602401-1"/>
    </source>
</evidence>
<dbReference type="PRINTS" id="PR00385">
    <property type="entry name" value="P450"/>
</dbReference>
<dbReference type="PANTHER" id="PTHR24305:SF96">
    <property type="entry name" value="CYTOCHROME P450 MONOOXYGENASE STCB-RELATED"/>
    <property type="match status" value="1"/>
</dbReference>
<evidence type="ECO:0000313" key="10">
    <source>
        <dbReference type="Proteomes" id="UP000275385"/>
    </source>
</evidence>
<dbReference type="OrthoDB" id="1470350at2759"/>
<gene>
    <name evidence="9" type="ORF">DL546_008556</name>
</gene>
<evidence type="ECO:0000256" key="5">
    <source>
        <dbReference type="ARBA" id="ARBA00023002"/>
    </source>
</evidence>
<accession>A0A420YEM0</accession>
<keyword evidence="10" id="KW-1185">Reference proteome</keyword>
<dbReference type="InterPro" id="IPR017972">
    <property type="entry name" value="Cyt_P450_CS"/>
</dbReference>
<dbReference type="GO" id="GO:0020037">
    <property type="term" value="F:heme binding"/>
    <property type="evidence" value="ECO:0007669"/>
    <property type="project" value="InterPro"/>
</dbReference>
<dbReference type="PANTHER" id="PTHR24305">
    <property type="entry name" value="CYTOCHROME P450"/>
    <property type="match status" value="1"/>
</dbReference>
<comment type="cofactor">
    <cofactor evidence="1 7">
        <name>heme</name>
        <dbReference type="ChEBI" id="CHEBI:30413"/>
    </cofactor>
</comment>
<dbReference type="InterPro" id="IPR002401">
    <property type="entry name" value="Cyt_P450_E_grp-I"/>
</dbReference>
<name>A0A420YEM0_9PEZI</name>
<evidence type="ECO:0008006" key="11">
    <source>
        <dbReference type="Google" id="ProtNLM"/>
    </source>
</evidence>
<reference evidence="9 10" key="1">
    <citation type="submission" date="2018-08" db="EMBL/GenBank/DDBJ databases">
        <title>Draft genome of the lignicolous fungus Coniochaeta pulveracea.</title>
        <authorList>
            <person name="Borstlap C.J."/>
            <person name="De Witt R.N."/>
            <person name="Botha A."/>
            <person name="Volschenk H."/>
        </authorList>
    </citation>
    <scope>NUCLEOTIDE SEQUENCE [LARGE SCALE GENOMIC DNA]</scope>
    <source>
        <strain evidence="9 10">CAB683</strain>
    </source>
</reference>
<dbReference type="InterPro" id="IPR001128">
    <property type="entry name" value="Cyt_P450"/>
</dbReference>
<evidence type="ECO:0000256" key="6">
    <source>
        <dbReference type="ARBA" id="ARBA00023004"/>
    </source>
</evidence>
<keyword evidence="8" id="KW-0503">Monooxygenase</keyword>
<dbReference type="Proteomes" id="UP000275385">
    <property type="component" value="Unassembled WGS sequence"/>
</dbReference>
<dbReference type="CDD" id="cd11059">
    <property type="entry name" value="CYP_fungal"/>
    <property type="match status" value="1"/>
</dbReference>
<comment type="caution">
    <text evidence="9">The sequence shown here is derived from an EMBL/GenBank/DDBJ whole genome shotgun (WGS) entry which is preliminary data.</text>
</comment>
<sequence>MDAIGYRLCNHCSVLNAARAALTGPVSSLPGTQLSKWTDLPLRLTILTGRRAQYVHALHEKYGAVVRIGPREVDISDRTAARQIHRANSGFLKSSFYATGGRFQSMFSTRDPVFHAKRRRLLGGCFTEAALAKLEPTILNLAQTAVVKMGKESRAHGCVDVLKWWTLLAMDVIGQLSFGQSFDMVERGEKNQFAKDVASAGSILPLRTAFPTVLWLGSYLPFIPYLQDIGQSRQRIMAYQQERISRYLHLVEHGSEDTAKTFFATLVKGQSAELTPVDMMVEVQSYVTAGTDTTAVTLTYLIWAVCKNPAIQTRLTRELQAGPKVPSYKALRELPYLQCVVEEALRCYGAAPGSLPRDVPSGGSTLAGHYIPEGVVVSTQAYSLHRDPEAFPDPERFDPSRWESPTQQMKDAFCAFGTGPRGCIGVHLARMELCLAAALFFRAYPDAKISDKDGMSDMDMDLSISFLLMPRGHRCLVEVQ</sequence>
<dbReference type="InterPro" id="IPR036396">
    <property type="entry name" value="Cyt_P450_sf"/>
</dbReference>
<dbReference type="GO" id="GO:0005506">
    <property type="term" value="F:iron ion binding"/>
    <property type="evidence" value="ECO:0007669"/>
    <property type="project" value="InterPro"/>
</dbReference>
<evidence type="ECO:0000256" key="3">
    <source>
        <dbReference type="ARBA" id="ARBA00022617"/>
    </source>
</evidence>
<dbReference type="GO" id="GO:0016705">
    <property type="term" value="F:oxidoreductase activity, acting on paired donors, with incorporation or reduction of molecular oxygen"/>
    <property type="evidence" value="ECO:0007669"/>
    <property type="project" value="InterPro"/>
</dbReference>
<keyword evidence="3 7" id="KW-0349">Heme</keyword>
<dbReference type="AlphaFoldDB" id="A0A420YEM0"/>
<protein>
    <recommendedName>
        <fullName evidence="11">Cytochrome P450</fullName>
    </recommendedName>
</protein>
<feature type="binding site" description="axial binding residue" evidence="7">
    <location>
        <position position="423"/>
    </location>
    <ligand>
        <name>heme</name>
        <dbReference type="ChEBI" id="CHEBI:30413"/>
    </ligand>
    <ligandPart>
        <name>Fe</name>
        <dbReference type="ChEBI" id="CHEBI:18248"/>
    </ligandPart>
</feature>
<evidence type="ECO:0000256" key="2">
    <source>
        <dbReference type="ARBA" id="ARBA00010617"/>
    </source>
</evidence>
<keyword evidence="6 7" id="KW-0408">Iron</keyword>
<dbReference type="GO" id="GO:0004497">
    <property type="term" value="F:monooxygenase activity"/>
    <property type="evidence" value="ECO:0007669"/>
    <property type="project" value="UniProtKB-KW"/>
</dbReference>
<comment type="similarity">
    <text evidence="2 8">Belongs to the cytochrome P450 family.</text>
</comment>
<evidence type="ECO:0000256" key="8">
    <source>
        <dbReference type="RuleBase" id="RU000461"/>
    </source>
</evidence>
<dbReference type="STRING" id="177199.A0A420YEM0"/>
<dbReference type="Pfam" id="PF00067">
    <property type="entry name" value="p450"/>
    <property type="match status" value="1"/>
</dbReference>
<dbReference type="EMBL" id="QVQW01000015">
    <property type="protein sequence ID" value="RKU46338.1"/>
    <property type="molecule type" value="Genomic_DNA"/>
</dbReference>
<proteinExistence type="inferred from homology"/>
<evidence type="ECO:0000313" key="9">
    <source>
        <dbReference type="EMBL" id="RKU46338.1"/>
    </source>
</evidence>
<dbReference type="SUPFAM" id="SSF48264">
    <property type="entry name" value="Cytochrome P450"/>
    <property type="match status" value="1"/>
</dbReference>
<evidence type="ECO:0000256" key="4">
    <source>
        <dbReference type="ARBA" id="ARBA00022723"/>
    </source>
</evidence>
<organism evidence="9 10">
    <name type="scientific">Coniochaeta pulveracea</name>
    <dbReference type="NCBI Taxonomy" id="177199"/>
    <lineage>
        <taxon>Eukaryota</taxon>
        <taxon>Fungi</taxon>
        <taxon>Dikarya</taxon>
        <taxon>Ascomycota</taxon>
        <taxon>Pezizomycotina</taxon>
        <taxon>Sordariomycetes</taxon>
        <taxon>Sordariomycetidae</taxon>
        <taxon>Coniochaetales</taxon>
        <taxon>Coniochaetaceae</taxon>
        <taxon>Coniochaeta</taxon>
    </lineage>
</organism>
<keyword evidence="5 8" id="KW-0560">Oxidoreductase</keyword>